<dbReference type="AlphaFoldDB" id="A0A1H8H951"/>
<protein>
    <submittedName>
        <fullName evidence="1">Uncharacterized protein</fullName>
    </submittedName>
</protein>
<reference evidence="1 2" key="1">
    <citation type="submission" date="2016-10" db="EMBL/GenBank/DDBJ databases">
        <authorList>
            <person name="de Groot N.N."/>
        </authorList>
    </citation>
    <scope>NUCLEOTIDE SEQUENCE [LARGE SCALE GENOMIC DNA]</scope>
    <source>
        <strain evidence="1 2">DSM 11457</strain>
    </source>
</reference>
<proteinExistence type="predicted"/>
<dbReference type="Proteomes" id="UP000182160">
    <property type="component" value="Unassembled WGS sequence"/>
</dbReference>
<accession>A0A1H8H951</accession>
<sequence length="89" mass="9103">MTSRQVLVGLHHEGLGRMVAKCRSSCGAAAGEAKRPEPGEQQHKAGGQGIGAAACVIEKLIGATGTLPGGWIRLRLAKVSVVNVGLFSV</sequence>
<evidence type="ECO:0000313" key="1">
    <source>
        <dbReference type="EMBL" id="SEN52645.1"/>
    </source>
</evidence>
<dbReference type="RefSeq" id="WP_139194585.1">
    <property type="nucleotide sequence ID" value="NZ_FOBO01000019.1"/>
</dbReference>
<name>A0A1H8H951_9RHOB</name>
<dbReference type="EMBL" id="FOBO01000019">
    <property type="protein sequence ID" value="SEN52645.1"/>
    <property type="molecule type" value="Genomic_DNA"/>
</dbReference>
<gene>
    <name evidence="1" type="ORF">SAMN04488077_11951</name>
</gene>
<organism evidence="1 2">
    <name type="scientific">Roseovarius tolerans</name>
    <dbReference type="NCBI Taxonomy" id="74031"/>
    <lineage>
        <taxon>Bacteria</taxon>
        <taxon>Pseudomonadati</taxon>
        <taxon>Pseudomonadota</taxon>
        <taxon>Alphaproteobacteria</taxon>
        <taxon>Rhodobacterales</taxon>
        <taxon>Roseobacteraceae</taxon>
        <taxon>Roseovarius</taxon>
    </lineage>
</organism>
<evidence type="ECO:0000313" key="2">
    <source>
        <dbReference type="Proteomes" id="UP000182160"/>
    </source>
</evidence>